<comment type="caution">
    <text evidence="8">The sequence shown here is derived from an EMBL/GenBank/DDBJ whole genome shotgun (WGS) entry which is preliminary data.</text>
</comment>
<evidence type="ECO:0000256" key="3">
    <source>
        <dbReference type="ARBA" id="ARBA00023157"/>
    </source>
</evidence>
<evidence type="ECO:0000259" key="7">
    <source>
        <dbReference type="PROSITE" id="PS51352"/>
    </source>
</evidence>
<evidence type="ECO:0000256" key="4">
    <source>
        <dbReference type="ARBA" id="ARBA00023284"/>
    </source>
</evidence>
<dbReference type="InterPro" id="IPR036249">
    <property type="entry name" value="Thioredoxin-like_sf"/>
</dbReference>
<keyword evidence="2" id="KW-0732">Signal</keyword>
<dbReference type="Gene3D" id="3.40.30.10">
    <property type="entry name" value="Glutaredoxin"/>
    <property type="match status" value="2"/>
</dbReference>
<dbReference type="Pfam" id="PF00085">
    <property type="entry name" value="Thioredoxin"/>
    <property type="match status" value="1"/>
</dbReference>
<organism evidence="8 9">
    <name type="scientific">Aristolochia fimbriata</name>
    <name type="common">White veined hardy Dutchman's pipe vine</name>
    <dbReference type="NCBI Taxonomy" id="158543"/>
    <lineage>
        <taxon>Eukaryota</taxon>
        <taxon>Viridiplantae</taxon>
        <taxon>Streptophyta</taxon>
        <taxon>Embryophyta</taxon>
        <taxon>Tracheophyta</taxon>
        <taxon>Spermatophyta</taxon>
        <taxon>Magnoliopsida</taxon>
        <taxon>Magnoliidae</taxon>
        <taxon>Piperales</taxon>
        <taxon>Aristolochiaceae</taxon>
        <taxon>Aristolochia</taxon>
    </lineage>
</organism>
<feature type="compositionally biased region" description="Basic and acidic residues" evidence="5">
    <location>
        <begin position="433"/>
        <end position="446"/>
    </location>
</feature>
<dbReference type="PROSITE" id="PS00194">
    <property type="entry name" value="THIOREDOXIN_1"/>
    <property type="match status" value="1"/>
</dbReference>
<keyword evidence="6" id="KW-0472">Membrane</keyword>
<protein>
    <recommendedName>
        <fullName evidence="7">Thioredoxin domain-containing protein</fullName>
    </recommendedName>
</protein>
<feature type="transmembrane region" description="Helical" evidence="6">
    <location>
        <begin position="377"/>
        <end position="403"/>
    </location>
</feature>
<feature type="domain" description="Thioredoxin" evidence="7">
    <location>
        <begin position="22"/>
        <end position="147"/>
    </location>
</feature>
<gene>
    <name evidence="8" type="ORF">H6P81_015495</name>
</gene>
<dbReference type="PRINTS" id="PR00421">
    <property type="entry name" value="THIOREDOXIN"/>
</dbReference>
<dbReference type="CDD" id="cd02961">
    <property type="entry name" value="PDI_a_family"/>
    <property type="match status" value="1"/>
</dbReference>
<comment type="similarity">
    <text evidence="1">Belongs to the protein disulfide isomerase family.</text>
</comment>
<dbReference type="Pfam" id="PF13848">
    <property type="entry name" value="Thioredoxin_6"/>
    <property type="match status" value="1"/>
</dbReference>
<dbReference type="GO" id="GO:0003756">
    <property type="term" value="F:protein disulfide isomerase activity"/>
    <property type="evidence" value="ECO:0007669"/>
    <property type="project" value="TreeGrafter"/>
</dbReference>
<keyword evidence="6" id="KW-0812">Transmembrane</keyword>
<dbReference type="InterPro" id="IPR017937">
    <property type="entry name" value="Thioredoxin_CS"/>
</dbReference>
<evidence type="ECO:0000256" key="2">
    <source>
        <dbReference type="ARBA" id="ARBA00022729"/>
    </source>
</evidence>
<proteinExistence type="inferred from homology"/>
<dbReference type="GO" id="GO:0034976">
    <property type="term" value="P:response to endoplasmic reticulum stress"/>
    <property type="evidence" value="ECO:0007669"/>
    <property type="project" value="TreeGrafter"/>
</dbReference>
<dbReference type="PROSITE" id="PS51352">
    <property type="entry name" value="THIOREDOXIN_2"/>
    <property type="match status" value="1"/>
</dbReference>
<evidence type="ECO:0000256" key="6">
    <source>
        <dbReference type="SAM" id="Phobius"/>
    </source>
</evidence>
<evidence type="ECO:0000313" key="8">
    <source>
        <dbReference type="EMBL" id="KAG9444155.1"/>
    </source>
</evidence>
<keyword evidence="9" id="KW-1185">Reference proteome</keyword>
<dbReference type="PANTHER" id="PTHR18929:SF218">
    <property type="entry name" value="PROTEIN DISULFIDE-ISOMERASE 5-2"/>
    <property type="match status" value="1"/>
</dbReference>
<dbReference type="AlphaFoldDB" id="A0AAV7E5N6"/>
<dbReference type="GO" id="GO:0006457">
    <property type="term" value="P:protein folding"/>
    <property type="evidence" value="ECO:0007669"/>
    <property type="project" value="TreeGrafter"/>
</dbReference>
<reference evidence="8 9" key="1">
    <citation type="submission" date="2021-07" db="EMBL/GenBank/DDBJ databases">
        <title>The Aristolochia fimbriata genome: insights into angiosperm evolution, floral development and chemical biosynthesis.</title>
        <authorList>
            <person name="Jiao Y."/>
        </authorList>
    </citation>
    <scope>NUCLEOTIDE SEQUENCE [LARGE SCALE GENOMIC DNA]</scope>
    <source>
        <strain evidence="8">IBCAS-2021</strain>
        <tissue evidence="8">Leaf</tissue>
    </source>
</reference>
<keyword evidence="3" id="KW-1015">Disulfide bond</keyword>
<dbReference type="PANTHER" id="PTHR18929">
    <property type="entry name" value="PROTEIN DISULFIDE ISOMERASE"/>
    <property type="match status" value="1"/>
</dbReference>
<evidence type="ECO:0000313" key="9">
    <source>
        <dbReference type="Proteomes" id="UP000825729"/>
    </source>
</evidence>
<dbReference type="EMBL" id="JAINDJ010000006">
    <property type="protein sequence ID" value="KAG9444155.1"/>
    <property type="molecule type" value="Genomic_DNA"/>
</dbReference>
<dbReference type="SUPFAM" id="SSF52833">
    <property type="entry name" value="Thioredoxin-like"/>
    <property type="match status" value="1"/>
</dbReference>
<keyword evidence="6" id="KW-1133">Transmembrane helix</keyword>
<sequence length="446" mass="50683">MTREGALMQRTVLSVLVVFLAAAAIASLPYVSSHDFELNGSVLELDESNFDEAISAFDYVLVDFYAPWCGHCKRLSPELDKAAPIVAQFDKSIVIAKVNADKYRSFTDKYDIDGFPTLKLFMHGVPIDYSGSRKAESIVGYLKKFAAPDVSLLESDSGIINFIETAGTEYPIFIGFGLDQTSVEGFAKKYKKNVWFATTKDFTEEAMIMYDFDKVPALVALHPKYNERSVFYGPFEEAFLEDFVKQNLLPLTMPINYNTLKLLRGDERKVVVTVMKDENDISSFELVKILRAAASANRDLIFVYVGVKQFEDFVDPFDIDHKTILPRMLIWEKDEEYYMVEGSEYFDEEDQASQVSRFLQGFREGKVIHKRFKGPSFIGFINSLISINTVYLIVFVVALIMLVQYVTRPEDEETPPRTQTKEVTDEGSSAAECDSRKEYQPGDKED</sequence>
<name>A0AAV7E5N6_ARIFI</name>
<dbReference type="GO" id="GO:0005783">
    <property type="term" value="C:endoplasmic reticulum"/>
    <property type="evidence" value="ECO:0007669"/>
    <property type="project" value="TreeGrafter"/>
</dbReference>
<feature type="region of interest" description="Disordered" evidence="5">
    <location>
        <begin position="410"/>
        <end position="446"/>
    </location>
</feature>
<dbReference type="Proteomes" id="UP000825729">
    <property type="component" value="Unassembled WGS sequence"/>
</dbReference>
<dbReference type="InterPro" id="IPR013766">
    <property type="entry name" value="Thioredoxin_domain"/>
</dbReference>
<accession>A0AAV7E5N6</accession>
<keyword evidence="4" id="KW-0676">Redox-active center</keyword>
<evidence type="ECO:0000256" key="1">
    <source>
        <dbReference type="ARBA" id="ARBA00006347"/>
    </source>
</evidence>
<evidence type="ECO:0000256" key="5">
    <source>
        <dbReference type="SAM" id="MobiDB-lite"/>
    </source>
</evidence>
<dbReference type="FunFam" id="3.40.30.10:FF:000107">
    <property type="entry name" value="Protein disulfide-isomerase 5-2"/>
    <property type="match status" value="1"/>
</dbReference>